<feature type="region of interest" description="Disordered" evidence="2">
    <location>
        <begin position="388"/>
        <end position="415"/>
    </location>
</feature>
<evidence type="ECO:0000256" key="1">
    <source>
        <dbReference type="SAM" id="Coils"/>
    </source>
</evidence>
<protein>
    <submittedName>
        <fullName evidence="3">Uncharacterized protein</fullName>
    </submittedName>
</protein>
<evidence type="ECO:0000313" key="4">
    <source>
        <dbReference type="Proteomes" id="UP001243330"/>
    </source>
</evidence>
<evidence type="ECO:0000313" key="3">
    <source>
        <dbReference type="EMBL" id="KAK1852827.1"/>
    </source>
</evidence>
<accession>A0AAD9EMF9</accession>
<name>A0AAD9EMF9_9PEZI</name>
<feature type="region of interest" description="Disordered" evidence="2">
    <location>
        <begin position="242"/>
        <end position="279"/>
    </location>
</feature>
<keyword evidence="4" id="KW-1185">Reference proteome</keyword>
<dbReference type="AlphaFoldDB" id="A0AAD9EMF9"/>
<proteinExistence type="predicted"/>
<evidence type="ECO:0000256" key="2">
    <source>
        <dbReference type="SAM" id="MobiDB-lite"/>
    </source>
</evidence>
<comment type="caution">
    <text evidence="3">The sequence shown here is derived from an EMBL/GenBank/DDBJ whole genome shotgun (WGS) entry which is preliminary data.</text>
</comment>
<dbReference type="EMBL" id="JAQOWY010000067">
    <property type="protein sequence ID" value="KAK1852827.1"/>
    <property type="molecule type" value="Genomic_DNA"/>
</dbReference>
<feature type="compositionally biased region" description="Basic and acidic residues" evidence="2">
    <location>
        <begin position="266"/>
        <end position="279"/>
    </location>
</feature>
<organism evidence="3 4">
    <name type="scientific">Colletotrichum chrysophilum</name>
    <dbReference type="NCBI Taxonomy" id="1836956"/>
    <lineage>
        <taxon>Eukaryota</taxon>
        <taxon>Fungi</taxon>
        <taxon>Dikarya</taxon>
        <taxon>Ascomycota</taxon>
        <taxon>Pezizomycotina</taxon>
        <taxon>Sordariomycetes</taxon>
        <taxon>Hypocreomycetidae</taxon>
        <taxon>Glomerellales</taxon>
        <taxon>Glomerellaceae</taxon>
        <taxon>Colletotrichum</taxon>
        <taxon>Colletotrichum gloeosporioides species complex</taxon>
    </lineage>
</organism>
<reference evidence="3" key="1">
    <citation type="submission" date="2023-01" db="EMBL/GenBank/DDBJ databases">
        <title>Colletotrichum chrysophilum M932 genome sequence.</title>
        <authorList>
            <person name="Baroncelli R."/>
        </authorList>
    </citation>
    <scope>NUCLEOTIDE SEQUENCE</scope>
    <source>
        <strain evidence="3">M932</strain>
    </source>
</reference>
<feature type="compositionally biased region" description="Polar residues" evidence="2">
    <location>
        <begin position="388"/>
        <end position="397"/>
    </location>
</feature>
<gene>
    <name evidence="3" type="ORF">CCHR01_04568</name>
</gene>
<dbReference type="Proteomes" id="UP001243330">
    <property type="component" value="Unassembled WGS sequence"/>
</dbReference>
<keyword evidence="1" id="KW-0175">Coiled coil</keyword>
<feature type="compositionally biased region" description="Low complexity" evidence="2">
    <location>
        <begin position="256"/>
        <end position="265"/>
    </location>
</feature>
<feature type="coiled-coil region" evidence="1">
    <location>
        <begin position="447"/>
        <end position="474"/>
    </location>
</feature>
<sequence>MAPQLLSDVWERWAPAVVYFYNQESFPFCDRAEFENHICSGLKNGDTIRLDDDGRQFIIDLTETSPNNFDVVAFSIIKFSLNHRLHGGKVITELLADHPRATDHVDFIRGMETVLIKSSGDIEPMCCKQGWMEATHDAGRHPHSIAEASRQKIVKVAKEKKMQALILAQLEPKKESSMTSTEELGVNDELSRNLAALCKKAATLLASKGERKTIQVNENISTQEAISFVSKAIDHLQHWAPSGPFDQARGDKLSEKAASSKATTKAQEEEIKKMKKNHSDEKKRLEFNVELVEAQAHVSLLEMDVRRITEQKEQLEKISADLKEDLELSRFRAKDAEEELRQLTGQHSDGANGEELAENSAHQVTGQLQEAFHQHKDRQEAIYTQVSDEGQHLPQSPSDDETDDEEHVIKDENFDEDALFEELAEELSATANFEDVASKESGKQLRISQLERELETTKKTLKNKTDELASATEQHVKELMEAGESKEKCGCKNKEAYVESLEEHVEKLRGTMEDVLRHVSTYQGRKRRRTEGPDFEY</sequence>